<feature type="region of interest" description="Disordered" evidence="1">
    <location>
        <begin position="1"/>
        <end position="25"/>
    </location>
</feature>
<protein>
    <submittedName>
        <fullName evidence="2">Uncharacterized protein</fullName>
    </submittedName>
</protein>
<sequence>MPSGSKDEEQRDDCGGRVGNLQGRHMVQRGFSRRCGVQVKKEEQACQKDTEVVNKETSQSGVVRCSQIQSRNSSQSEWSSEVLSNTVLEQQPIRV</sequence>
<feature type="compositionally biased region" description="Basic and acidic residues" evidence="1">
    <location>
        <begin position="1"/>
        <end position="15"/>
    </location>
</feature>
<feature type="non-terminal residue" evidence="2">
    <location>
        <position position="95"/>
    </location>
</feature>
<evidence type="ECO:0000313" key="3">
    <source>
        <dbReference type="Proteomes" id="UP001266305"/>
    </source>
</evidence>
<organism evidence="2 3">
    <name type="scientific">Saguinus oedipus</name>
    <name type="common">Cotton-top tamarin</name>
    <name type="synonym">Oedipomidas oedipus</name>
    <dbReference type="NCBI Taxonomy" id="9490"/>
    <lineage>
        <taxon>Eukaryota</taxon>
        <taxon>Metazoa</taxon>
        <taxon>Chordata</taxon>
        <taxon>Craniata</taxon>
        <taxon>Vertebrata</taxon>
        <taxon>Euteleostomi</taxon>
        <taxon>Mammalia</taxon>
        <taxon>Eutheria</taxon>
        <taxon>Euarchontoglires</taxon>
        <taxon>Primates</taxon>
        <taxon>Haplorrhini</taxon>
        <taxon>Platyrrhini</taxon>
        <taxon>Cebidae</taxon>
        <taxon>Callitrichinae</taxon>
        <taxon>Saguinus</taxon>
    </lineage>
</organism>
<gene>
    <name evidence="2" type="ORF">P7K49_007227</name>
</gene>
<dbReference type="EMBL" id="JASSZA010000004">
    <property type="protein sequence ID" value="KAK2112961.1"/>
    <property type="molecule type" value="Genomic_DNA"/>
</dbReference>
<proteinExistence type="predicted"/>
<evidence type="ECO:0000256" key="1">
    <source>
        <dbReference type="SAM" id="MobiDB-lite"/>
    </source>
</evidence>
<evidence type="ECO:0000313" key="2">
    <source>
        <dbReference type="EMBL" id="KAK2112961.1"/>
    </source>
</evidence>
<name>A0ABQ9VU84_SAGOE</name>
<dbReference type="Proteomes" id="UP001266305">
    <property type="component" value="Unassembled WGS sequence"/>
</dbReference>
<accession>A0ABQ9VU84</accession>
<reference evidence="2 3" key="1">
    <citation type="submission" date="2023-05" db="EMBL/GenBank/DDBJ databases">
        <title>B98-5 Cell Line De Novo Hybrid Assembly: An Optical Mapping Approach.</title>
        <authorList>
            <person name="Kananen K."/>
            <person name="Auerbach J.A."/>
            <person name="Kautto E."/>
            <person name="Blachly J.S."/>
        </authorList>
    </citation>
    <scope>NUCLEOTIDE SEQUENCE [LARGE SCALE GENOMIC DNA]</scope>
    <source>
        <strain evidence="2">B95-8</strain>
        <tissue evidence="2">Cell line</tissue>
    </source>
</reference>
<comment type="caution">
    <text evidence="2">The sequence shown here is derived from an EMBL/GenBank/DDBJ whole genome shotgun (WGS) entry which is preliminary data.</text>
</comment>
<keyword evidence="3" id="KW-1185">Reference proteome</keyword>